<dbReference type="InterPro" id="IPR033121">
    <property type="entry name" value="PEPTIDASE_A1"/>
</dbReference>
<keyword evidence="2" id="KW-0645">Protease</keyword>
<feature type="domain" description="Peptidase A1" evidence="6">
    <location>
        <begin position="1"/>
        <end position="223"/>
    </location>
</feature>
<dbReference type="Pfam" id="PF14543">
    <property type="entry name" value="TAXi_N"/>
    <property type="match status" value="1"/>
</dbReference>
<dbReference type="PROSITE" id="PS51767">
    <property type="entry name" value="PEPTIDASE_A1"/>
    <property type="match status" value="1"/>
</dbReference>
<evidence type="ECO:0000313" key="8">
    <source>
        <dbReference type="Proteomes" id="UP000195402"/>
    </source>
</evidence>
<name>A0A200Q098_MACCD</name>
<reference evidence="7 8" key="1">
    <citation type="journal article" date="2017" name="Mol. Plant">
        <title>The Genome of Medicinal Plant Macleaya cordata Provides New Insights into Benzylisoquinoline Alkaloids Metabolism.</title>
        <authorList>
            <person name="Liu X."/>
            <person name="Liu Y."/>
            <person name="Huang P."/>
            <person name="Ma Y."/>
            <person name="Qing Z."/>
            <person name="Tang Q."/>
            <person name="Cao H."/>
            <person name="Cheng P."/>
            <person name="Zheng Y."/>
            <person name="Yuan Z."/>
            <person name="Zhou Y."/>
            <person name="Liu J."/>
            <person name="Tang Z."/>
            <person name="Zhuo Y."/>
            <person name="Zhang Y."/>
            <person name="Yu L."/>
            <person name="Huang J."/>
            <person name="Yang P."/>
            <person name="Peng Q."/>
            <person name="Zhang J."/>
            <person name="Jiang W."/>
            <person name="Zhang Z."/>
            <person name="Lin K."/>
            <person name="Ro D.K."/>
            <person name="Chen X."/>
            <person name="Xiong X."/>
            <person name="Shang Y."/>
            <person name="Huang S."/>
            <person name="Zeng J."/>
        </authorList>
    </citation>
    <scope>NUCLEOTIDE SEQUENCE [LARGE SCALE GENOMIC DNA]</scope>
    <source>
        <strain evidence="8">cv. BLH2017</strain>
        <tissue evidence="7">Root</tissue>
    </source>
</reference>
<dbReference type="PANTHER" id="PTHR47967">
    <property type="entry name" value="OS07G0603500 PROTEIN-RELATED"/>
    <property type="match status" value="1"/>
</dbReference>
<dbReference type="GO" id="GO:0006508">
    <property type="term" value="P:proteolysis"/>
    <property type="evidence" value="ECO:0007669"/>
    <property type="project" value="UniProtKB-KW"/>
</dbReference>
<keyword evidence="3" id="KW-0064">Aspartyl protease</keyword>
<evidence type="ECO:0000259" key="6">
    <source>
        <dbReference type="PROSITE" id="PS51767"/>
    </source>
</evidence>
<dbReference type="InterPro" id="IPR032861">
    <property type="entry name" value="TAXi_N"/>
</dbReference>
<dbReference type="Proteomes" id="UP000195402">
    <property type="component" value="Unassembled WGS sequence"/>
</dbReference>
<dbReference type="OrthoDB" id="2747330at2759"/>
<evidence type="ECO:0000256" key="4">
    <source>
        <dbReference type="ARBA" id="ARBA00022801"/>
    </source>
</evidence>
<dbReference type="SUPFAM" id="SSF50630">
    <property type="entry name" value="Acid proteases"/>
    <property type="match status" value="1"/>
</dbReference>
<evidence type="ECO:0000256" key="3">
    <source>
        <dbReference type="ARBA" id="ARBA00022750"/>
    </source>
</evidence>
<evidence type="ECO:0000256" key="1">
    <source>
        <dbReference type="ARBA" id="ARBA00007447"/>
    </source>
</evidence>
<dbReference type="InParanoid" id="A0A200Q098"/>
<dbReference type="InterPro" id="IPR021109">
    <property type="entry name" value="Peptidase_aspartic_dom_sf"/>
</dbReference>
<comment type="similarity">
    <text evidence="1">Belongs to the peptidase A1 family.</text>
</comment>
<evidence type="ECO:0000256" key="5">
    <source>
        <dbReference type="ARBA" id="ARBA00023180"/>
    </source>
</evidence>
<evidence type="ECO:0000313" key="7">
    <source>
        <dbReference type="EMBL" id="OVA03866.1"/>
    </source>
</evidence>
<protein>
    <submittedName>
        <fullName evidence="7">Peptidase A1</fullName>
    </submittedName>
</protein>
<dbReference type="Gene3D" id="2.40.70.10">
    <property type="entry name" value="Acid Proteases"/>
    <property type="match status" value="2"/>
</dbReference>
<dbReference type="Pfam" id="PF14541">
    <property type="entry name" value="TAXi_C"/>
    <property type="match status" value="1"/>
</dbReference>
<dbReference type="CDD" id="cd05476">
    <property type="entry name" value="pepsin_A_like_plant"/>
    <property type="match status" value="1"/>
</dbReference>
<keyword evidence="5" id="KW-0325">Glycoprotein</keyword>
<dbReference type="PANTHER" id="PTHR47967:SF128">
    <property type="entry name" value="ASPARTIC PROTEINASE CDR1-LIKE"/>
    <property type="match status" value="1"/>
</dbReference>
<gene>
    <name evidence="7" type="ORF">BVC80_1321g9</name>
</gene>
<evidence type="ECO:0000256" key="2">
    <source>
        <dbReference type="ARBA" id="ARBA00022670"/>
    </source>
</evidence>
<dbReference type="InterPro" id="IPR034161">
    <property type="entry name" value="Pepsin-like_plant"/>
</dbReference>
<keyword evidence="4" id="KW-0378">Hydrolase</keyword>
<dbReference type="STRING" id="56857.A0A200Q098"/>
<comment type="caution">
    <text evidence="7">The sequence shown here is derived from an EMBL/GenBank/DDBJ whole genome shotgun (WGS) entry which is preliminary data.</text>
</comment>
<keyword evidence="8" id="KW-1185">Reference proteome</keyword>
<dbReference type="EMBL" id="MVGT01003464">
    <property type="protein sequence ID" value="OVA03866.1"/>
    <property type="molecule type" value="Genomic_DNA"/>
</dbReference>
<dbReference type="InterPro" id="IPR051708">
    <property type="entry name" value="Plant_Aspart_Prot_A1"/>
</dbReference>
<dbReference type="InterPro" id="IPR032799">
    <property type="entry name" value="TAXi_C"/>
</dbReference>
<sequence length="230" mass="24921">MIFGCGHNNYDPAGDNAPGMMGLNRKALSFISQLAYDHFSYCLVVKNATSLSSKIHFGLSAVITDGTTPILDEGNEEFYYLSLEGISVGKNRLQIPAGSFNVTPEGHGGFIIDSGSTYSEIKSDVFALLIAELEKQIDLERLTSPTGELCYKCKFEDIAPDITFHFTGVDIVLSKLSTWVNGGEGILCLGMLAVDGGQSVLGNHQQQNLNVGYDLNKKIISFKSMDCTNT</sequence>
<dbReference type="GO" id="GO:0004190">
    <property type="term" value="F:aspartic-type endopeptidase activity"/>
    <property type="evidence" value="ECO:0007669"/>
    <property type="project" value="UniProtKB-KW"/>
</dbReference>
<dbReference type="AlphaFoldDB" id="A0A200Q098"/>
<dbReference type="OMA" id="CKFEDIA"/>
<accession>A0A200Q098</accession>
<dbReference type="GO" id="GO:0005576">
    <property type="term" value="C:extracellular region"/>
    <property type="evidence" value="ECO:0007669"/>
    <property type="project" value="TreeGrafter"/>
</dbReference>
<organism evidence="7 8">
    <name type="scientific">Macleaya cordata</name>
    <name type="common">Five-seeded plume-poppy</name>
    <name type="synonym">Bocconia cordata</name>
    <dbReference type="NCBI Taxonomy" id="56857"/>
    <lineage>
        <taxon>Eukaryota</taxon>
        <taxon>Viridiplantae</taxon>
        <taxon>Streptophyta</taxon>
        <taxon>Embryophyta</taxon>
        <taxon>Tracheophyta</taxon>
        <taxon>Spermatophyta</taxon>
        <taxon>Magnoliopsida</taxon>
        <taxon>Ranunculales</taxon>
        <taxon>Papaveraceae</taxon>
        <taxon>Papaveroideae</taxon>
        <taxon>Macleaya</taxon>
    </lineage>
</organism>
<proteinExistence type="inferred from homology"/>